<dbReference type="PROSITE" id="PS50878">
    <property type="entry name" value="RT_POL"/>
    <property type="match status" value="1"/>
</dbReference>
<dbReference type="Gene3D" id="3.60.10.10">
    <property type="entry name" value="Endonuclease/exonuclease/phosphatase"/>
    <property type="match status" value="1"/>
</dbReference>
<evidence type="ECO:0000259" key="1">
    <source>
        <dbReference type="PROSITE" id="PS50878"/>
    </source>
</evidence>
<dbReference type="InterPro" id="IPR043502">
    <property type="entry name" value="DNA/RNA_pol_sf"/>
</dbReference>
<dbReference type="GO" id="GO:0071897">
    <property type="term" value="P:DNA biosynthetic process"/>
    <property type="evidence" value="ECO:0007669"/>
    <property type="project" value="UniProtKB-ARBA"/>
</dbReference>
<dbReference type="Pfam" id="PF00078">
    <property type="entry name" value="RVT_1"/>
    <property type="match status" value="1"/>
</dbReference>
<dbReference type="CDD" id="cd01650">
    <property type="entry name" value="RT_nLTR_like"/>
    <property type="match status" value="1"/>
</dbReference>
<dbReference type="PANTHER" id="PTHR47027">
    <property type="entry name" value="REVERSE TRANSCRIPTASE DOMAIN-CONTAINING PROTEIN"/>
    <property type="match status" value="1"/>
</dbReference>
<dbReference type="PANTHER" id="PTHR47027:SF20">
    <property type="entry name" value="REVERSE TRANSCRIPTASE-LIKE PROTEIN WITH RNA-DIRECTED DNA POLYMERASE DOMAIN"/>
    <property type="match status" value="1"/>
</dbReference>
<feature type="domain" description="Reverse transcriptase" evidence="1">
    <location>
        <begin position="354"/>
        <end position="633"/>
    </location>
</feature>
<reference evidence="2" key="1">
    <citation type="journal article" date="2016" name="Sci. Rep.">
        <title>Molecular characterization of firefly nuptial gifts: a multi-omics approach sheds light on postcopulatory sexual selection.</title>
        <authorList>
            <person name="Al-Wathiqui N."/>
            <person name="Fallon T.R."/>
            <person name="South A."/>
            <person name="Weng J.K."/>
            <person name="Lewis S.M."/>
        </authorList>
    </citation>
    <scope>NUCLEOTIDE SEQUENCE</scope>
</reference>
<accession>A0A1Y1JYS6</accession>
<dbReference type="Pfam" id="PF13966">
    <property type="entry name" value="zf-RVT"/>
    <property type="match status" value="1"/>
</dbReference>
<dbReference type="InterPro" id="IPR000477">
    <property type="entry name" value="RT_dom"/>
</dbReference>
<name>A0A1Y1JYS6_PHOPY</name>
<dbReference type="SUPFAM" id="SSF56672">
    <property type="entry name" value="DNA/RNA polymerases"/>
    <property type="match status" value="1"/>
</dbReference>
<dbReference type="AlphaFoldDB" id="A0A1Y1JYS6"/>
<evidence type="ECO:0000313" key="2">
    <source>
        <dbReference type="EMBL" id="JAV54472.1"/>
    </source>
</evidence>
<organism evidence="2">
    <name type="scientific">Photinus pyralis</name>
    <name type="common">Common eastern firefly</name>
    <name type="synonym">Lampyris pyralis</name>
    <dbReference type="NCBI Taxonomy" id="7054"/>
    <lineage>
        <taxon>Eukaryota</taxon>
        <taxon>Metazoa</taxon>
        <taxon>Ecdysozoa</taxon>
        <taxon>Arthropoda</taxon>
        <taxon>Hexapoda</taxon>
        <taxon>Insecta</taxon>
        <taxon>Pterygota</taxon>
        <taxon>Neoptera</taxon>
        <taxon>Endopterygota</taxon>
        <taxon>Coleoptera</taxon>
        <taxon>Polyphaga</taxon>
        <taxon>Elateriformia</taxon>
        <taxon>Elateroidea</taxon>
        <taxon>Lampyridae</taxon>
        <taxon>Lampyrinae</taxon>
        <taxon>Photinus</taxon>
    </lineage>
</organism>
<sequence>MGDFNCRVGESAEIPEHMLGNTNLYQSMISHDKLLNARGRNLLEFMTYNNFSLINGRSRSDRPANFTFSNSNGNSVIDLVFCRNDQLAIIQDLEVLYYINLSDHFPICIYLNNPHSIEAKLVPKVVKKLNWEVERGELFKHFLLYSPNVGNLSYDPDTIYTNFCGTVWQLASTTGLVSESRMSFGGNHKLWFDYECIEAKKHLQSLLKICKKDNFSGQTKLNYLKSKKYYKQIITKKKKKFDQRCIDALSATKDQVSFWKTLNQFRRFDSFCPISIHEWEMYYDTNMKVRVPSCTAYFDAGHFLFDSAITLEELLQCLKKCKKGKAPGNDGISYEFIQNLPNNWLLYICRLYNKILESEKCPIGWSEVVLTMLHKKGPKENPENYRGIALINCCTKLFTLILLERLTWHCNENNILPECQSGFRRSRGCIDNIFVLNSIIQCHLRLSGRKVFAAFVDFKKAFDTVNHNLLWRKLYDSGASAKLIRIIKNIYENASFKIKSNNCFSKTYEICEGVLQGESLSPLLFSIFIADIESYFSSAGLSGINIDNHVSSLMLLFADDLVILSDSEIDLNRKLRTLKNYATENSLTVNINKTKVMIFSRGGYSTLARRYKLYYGESKLEIVSSFVYLGVEFTSSGMFLGMSNSTVLKARQAFGSVASLINRSKMNSWFSRKKLYDSIILSSLTYNIGVWGLRYGENIERAQVGFFKNIFWLPRNTPNYIIRLETNTVKISFLIFKAALSWLFKLKGMPNDRLPKICFNRLVQLSSSSPSPTKFNWVAQVKQYFIEADSLDLWEKCLTNTGNKRELTNQLLESYRNFLLRQDLDSLSRSTSLLFATSFSYMGLPYYLTLKCPTYLIKIIAQLRLCTKNYAKISDKYSTHKIHTDQICTLCNTIKPETINHLFFECPFYNSLRKNYIPHINSFIDLANALGSNSFKTLSSIGDFVTAMLRLRSFLLNE</sequence>
<protein>
    <recommendedName>
        <fullName evidence="1">Reverse transcriptase domain-containing protein</fullName>
    </recommendedName>
</protein>
<proteinExistence type="predicted"/>
<dbReference type="InterPro" id="IPR026960">
    <property type="entry name" value="RVT-Znf"/>
</dbReference>
<dbReference type="InterPro" id="IPR036691">
    <property type="entry name" value="Endo/exonu/phosph_ase_sf"/>
</dbReference>
<dbReference type="SUPFAM" id="SSF56219">
    <property type="entry name" value="DNase I-like"/>
    <property type="match status" value="1"/>
</dbReference>
<dbReference type="EMBL" id="GEZM01096975">
    <property type="protein sequence ID" value="JAV54472.1"/>
    <property type="molecule type" value="Transcribed_RNA"/>
</dbReference>